<gene>
    <name evidence="2" type="ORF">SAMN05443244_2404</name>
</gene>
<dbReference type="SMART" id="SM00028">
    <property type="entry name" value="TPR"/>
    <property type="match status" value="3"/>
</dbReference>
<name>A0A1H4NZ10_9BACT</name>
<dbReference type="Pfam" id="PF13432">
    <property type="entry name" value="TPR_16"/>
    <property type="match status" value="1"/>
</dbReference>
<dbReference type="PROSITE" id="PS50293">
    <property type="entry name" value="TPR_REGION"/>
    <property type="match status" value="1"/>
</dbReference>
<reference evidence="2 3" key="1">
    <citation type="submission" date="2016-10" db="EMBL/GenBank/DDBJ databases">
        <authorList>
            <person name="de Groot N.N."/>
        </authorList>
    </citation>
    <scope>NUCLEOTIDE SEQUENCE [LARGE SCALE GENOMIC DNA]</scope>
    <source>
        <strain evidence="2 3">AB35.6</strain>
    </source>
</reference>
<dbReference type="PANTHER" id="PTHR12558">
    <property type="entry name" value="CELL DIVISION CYCLE 16,23,27"/>
    <property type="match status" value="1"/>
</dbReference>
<sequence length="574" mass="64543">MRDKSPFDDVVRNQLQKIIGSKSFRQGDRLQRFLGFIVDESLAGRGDQLKEYPIGVDVFGKSDSFDPRMDPIVRVQARRLRIRLQTYYREEGHADELVIEMPKGGYAPTFRQVDPSPVKHSHPPALVSRNTVAIRAFEDCSPNGTEGAFCRGLASEIVHALSKMDSIVVMDGSSARAESVEDAAVLIGGTVRTAQGMMRITMQMTDTMRGSILWSESIDRRYDDVFALQEEVATTIIRAVMPQLVGAPAGTRSKVGNLAANNMYLQGIYQFNQRTESGLRKAMEYFGKAAEEDPGFAKAYAGMSDAQLLMANYGVAAPTEVWTKTAANASHAVLLDDESSEAHTSLAHIKAIQDWDWVGSEKEFRKAIRLDPRNPVAHHWFAISCLVTLGRLDEALQEMMIAQSLDPVSSIISRDVAQIFHFRREYDRALEQCDHTIEQNPHFSAAYWTLGLVQEQRGELEEAIAAFQRAIELSPPSPRIVGALARTYAILGRRQDALRLLNDLNELSKKRYISPFELALIYFSLGRMDEGFERLELAFQHRCFELITLRIDPRFDDVRDDPRFQALYAQLGLS</sequence>
<evidence type="ECO:0000313" key="2">
    <source>
        <dbReference type="EMBL" id="SEC00456.1"/>
    </source>
</evidence>
<dbReference type="InterPro" id="IPR019734">
    <property type="entry name" value="TPR_rpt"/>
</dbReference>
<feature type="repeat" description="TPR" evidence="1">
    <location>
        <begin position="444"/>
        <end position="477"/>
    </location>
</feature>
<dbReference type="Gene3D" id="1.25.40.10">
    <property type="entry name" value="Tetratricopeptide repeat domain"/>
    <property type="match status" value="2"/>
</dbReference>
<proteinExistence type="predicted"/>
<evidence type="ECO:0000313" key="3">
    <source>
        <dbReference type="Proteomes" id="UP000182409"/>
    </source>
</evidence>
<dbReference type="Proteomes" id="UP000182409">
    <property type="component" value="Unassembled WGS sequence"/>
</dbReference>
<keyword evidence="1" id="KW-0802">TPR repeat</keyword>
<dbReference type="SUPFAM" id="SSF48452">
    <property type="entry name" value="TPR-like"/>
    <property type="match status" value="2"/>
</dbReference>
<dbReference type="PANTHER" id="PTHR12558:SF13">
    <property type="entry name" value="CELL DIVISION CYCLE PROTEIN 27 HOMOLOG"/>
    <property type="match status" value="1"/>
</dbReference>
<dbReference type="PROSITE" id="PS50005">
    <property type="entry name" value="TPR"/>
    <property type="match status" value="1"/>
</dbReference>
<evidence type="ECO:0000256" key="1">
    <source>
        <dbReference type="PROSITE-ProRule" id="PRU00339"/>
    </source>
</evidence>
<accession>A0A1H4NZ10</accession>
<dbReference type="EMBL" id="FNSD01000001">
    <property type="protein sequence ID" value="SEC00456.1"/>
    <property type="molecule type" value="Genomic_DNA"/>
</dbReference>
<dbReference type="AlphaFoldDB" id="A0A1H4NZ10"/>
<protein>
    <submittedName>
        <fullName evidence="2">TolB amino-terminal domain-containing protein</fullName>
    </submittedName>
</protein>
<dbReference type="InterPro" id="IPR011990">
    <property type="entry name" value="TPR-like_helical_dom_sf"/>
</dbReference>
<organism evidence="2 3">
    <name type="scientific">Terriglobus roseus</name>
    <dbReference type="NCBI Taxonomy" id="392734"/>
    <lineage>
        <taxon>Bacteria</taxon>
        <taxon>Pseudomonadati</taxon>
        <taxon>Acidobacteriota</taxon>
        <taxon>Terriglobia</taxon>
        <taxon>Terriglobales</taxon>
        <taxon>Acidobacteriaceae</taxon>
        <taxon>Terriglobus</taxon>
    </lineage>
</organism>